<dbReference type="InterPro" id="IPR012162">
    <property type="entry name" value="PNPase"/>
</dbReference>
<dbReference type="Gene3D" id="3.30.230.70">
    <property type="entry name" value="GHMP Kinase, N-terminal domain"/>
    <property type="match status" value="2"/>
</dbReference>
<dbReference type="NCBIfam" id="TIGR03591">
    <property type="entry name" value="polynuc_phos"/>
    <property type="match status" value="1"/>
</dbReference>
<feature type="domain" description="S1 motif" evidence="9">
    <location>
        <begin position="655"/>
        <end position="727"/>
    </location>
</feature>
<comment type="cofactor">
    <cofactor evidence="8">
        <name>Mg(2+)</name>
        <dbReference type="ChEBI" id="CHEBI:18420"/>
    </cofactor>
</comment>
<dbReference type="InterPro" id="IPR004088">
    <property type="entry name" value="KH_dom_type_1"/>
</dbReference>
<dbReference type="SUPFAM" id="SSF55666">
    <property type="entry name" value="Ribonuclease PH domain 2-like"/>
    <property type="match status" value="2"/>
</dbReference>
<evidence type="ECO:0000313" key="11">
    <source>
        <dbReference type="Proteomes" id="UP001501581"/>
    </source>
</evidence>
<keyword evidence="7 8" id="KW-0694">RNA-binding</keyword>
<dbReference type="InterPro" id="IPR001247">
    <property type="entry name" value="ExoRNase_PH_dom1"/>
</dbReference>
<dbReference type="InterPro" id="IPR004087">
    <property type="entry name" value="KH_dom"/>
</dbReference>
<reference evidence="10 11" key="1">
    <citation type="journal article" date="2019" name="Int. J. Syst. Evol. Microbiol.">
        <title>The Global Catalogue of Microorganisms (GCM) 10K type strain sequencing project: providing services to taxonomists for standard genome sequencing and annotation.</title>
        <authorList>
            <consortium name="The Broad Institute Genomics Platform"/>
            <consortium name="The Broad Institute Genome Sequencing Center for Infectious Disease"/>
            <person name="Wu L."/>
            <person name="Ma J."/>
        </authorList>
    </citation>
    <scope>NUCLEOTIDE SEQUENCE [LARGE SCALE GENOMIC DNA]</scope>
    <source>
        <strain evidence="10 11">JCM 13008</strain>
    </source>
</reference>
<dbReference type="CDD" id="cd02393">
    <property type="entry name" value="KH-I_PNPase"/>
    <property type="match status" value="1"/>
</dbReference>
<keyword evidence="5 8" id="KW-0479">Metal-binding</keyword>
<keyword evidence="2 8" id="KW-0963">Cytoplasm</keyword>
<dbReference type="SUPFAM" id="SSF46915">
    <property type="entry name" value="Polynucleotide phosphorylase/guanosine pentaphosphate synthase (PNPase/GPSI), domain 3"/>
    <property type="match status" value="1"/>
</dbReference>
<evidence type="ECO:0000256" key="7">
    <source>
        <dbReference type="ARBA" id="ARBA00022884"/>
    </source>
</evidence>
<dbReference type="InterPro" id="IPR036345">
    <property type="entry name" value="ExoRNase_PH_dom2_sf"/>
</dbReference>
<dbReference type="InterPro" id="IPR036612">
    <property type="entry name" value="KH_dom_type_1_sf"/>
</dbReference>
<gene>
    <name evidence="8" type="primary">pnp</name>
    <name evidence="10" type="ORF">GCM10009668_09220</name>
</gene>
<dbReference type="PANTHER" id="PTHR11252:SF0">
    <property type="entry name" value="POLYRIBONUCLEOTIDE NUCLEOTIDYLTRANSFERASE 1, MITOCHONDRIAL"/>
    <property type="match status" value="1"/>
</dbReference>
<proteinExistence type="inferred from homology"/>
<comment type="caution">
    <text evidence="10">The sequence shown here is derived from an EMBL/GenBank/DDBJ whole genome shotgun (WGS) entry which is preliminary data.</text>
</comment>
<dbReference type="HAMAP" id="MF_01595">
    <property type="entry name" value="PNPase"/>
    <property type="match status" value="1"/>
</dbReference>
<sequence length="747" mass="79839">MTNVAEPTISAVETVLDNGRFGTRKIKFETGLLARQAAGSVTAYLDDDTMLLSATTAGKHPKDHFDFFPLTIDVEERMYAAGKIPGSFFRSEGRPGEDAILTCRLIDRPLRPTFKKGLRNEVQVVITVMALNPDTPYDVLAINAASISTQLSGLPFSGPVGGVRVALIDGQWVAFPTHSQLEDAVFDMVVAGRVTDTGDVAIMMVEAEATEQTYTLVAGGAQAPTEEVVASGLEAAKPFIKQLVDAQTELANVAAKPVQEFPIFLDYEDDVFEVVEAAVKADLVAAMKIADKQERQDRTDELKDALLEKVAPQFEGREKEIGAAFRSVNKQVVRESILRDKVRIDGRGLADIRPLHAEVDVVPRVHGSALFERGETQILGVTTLDMLKMEQQLDTLSPETSRRYMHKYIFPPFSTGETGRVGSPKRREVGHGALARRALLPVLPTREEFPYAIRQLSEAMGSNGSTSMGSVCASTLSLLQAGVPLKAPVAGIAMGLVSGEIDGETQYVALTDILGAEDAFGDMDFKVAGTKEFVTALQLDTKLDGIPASVLAAALTQARDARLAILEVMNEAIDAPDEMSVHAPRIITVKVPVDKIGEVIGPKGKVINQIQDDTGATLSIEDDGTVYIGATNGEAAEAARAAVNAIANPTMPEVGERYLGTVVKTTNFGAFVSLLPGKDGLLHISKLRSLAGGKRVDSVEDVLAVGQKVQVQIAEIDDRGKLSLVPVVEESESAEAEAPAAEGDADA</sequence>
<dbReference type="EC" id="2.7.7.8" evidence="8"/>
<accession>A0ABN1TNL7</accession>
<evidence type="ECO:0000256" key="6">
    <source>
        <dbReference type="ARBA" id="ARBA00022842"/>
    </source>
</evidence>
<evidence type="ECO:0000256" key="8">
    <source>
        <dbReference type="HAMAP-Rule" id="MF_01595"/>
    </source>
</evidence>
<keyword evidence="6 8" id="KW-0460">Magnesium</keyword>
<dbReference type="Pfam" id="PF03725">
    <property type="entry name" value="RNase_PH_C"/>
    <property type="match status" value="1"/>
</dbReference>
<keyword evidence="11" id="KW-1185">Reference proteome</keyword>
<keyword evidence="4 8" id="KW-0548">Nucleotidyltransferase</keyword>
<evidence type="ECO:0000256" key="1">
    <source>
        <dbReference type="ARBA" id="ARBA00007404"/>
    </source>
</evidence>
<dbReference type="InterPro" id="IPR012340">
    <property type="entry name" value="NA-bd_OB-fold"/>
</dbReference>
<dbReference type="NCBIfam" id="TIGR02696">
    <property type="entry name" value="pppGpp_PNP"/>
    <property type="match status" value="1"/>
</dbReference>
<dbReference type="Gene3D" id="2.40.50.140">
    <property type="entry name" value="Nucleic acid-binding proteins"/>
    <property type="match status" value="1"/>
</dbReference>
<dbReference type="InterPro" id="IPR014069">
    <property type="entry name" value="GPSI/PNP"/>
</dbReference>
<name>A0ABN1TNL7_9ACTN</name>
<comment type="function">
    <text evidence="8">Involved in mRNA degradation. Catalyzes the phosphorolysis of single-stranded polyribonucleotides processively in the 3'- to 5'-direction.</text>
</comment>
<dbReference type="SUPFAM" id="SSF54791">
    <property type="entry name" value="Eukaryotic type KH-domain (KH-domain type I)"/>
    <property type="match status" value="1"/>
</dbReference>
<dbReference type="SMART" id="SM00322">
    <property type="entry name" value="KH"/>
    <property type="match status" value="1"/>
</dbReference>
<dbReference type="PIRSF" id="PIRSF005499">
    <property type="entry name" value="PNPase"/>
    <property type="match status" value="1"/>
</dbReference>
<dbReference type="PANTHER" id="PTHR11252">
    <property type="entry name" value="POLYRIBONUCLEOTIDE NUCLEOTIDYLTRANSFERASE"/>
    <property type="match status" value="1"/>
</dbReference>
<feature type="binding site" evidence="8">
    <location>
        <position position="518"/>
    </location>
    <ligand>
        <name>Mg(2+)</name>
        <dbReference type="ChEBI" id="CHEBI:18420"/>
    </ligand>
</feature>
<dbReference type="Proteomes" id="UP001501581">
    <property type="component" value="Unassembled WGS sequence"/>
</dbReference>
<dbReference type="CDD" id="cd11364">
    <property type="entry name" value="RNase_PH_PNPase_2"/>
    <property type="match status" value="1"/>
</dbReference>
<evidence type="ECO:0000313" key="10">
    <source>
        <dbReference type="EMBL" id="GAA1095332.1"/>
    </source>
</evidence>
<comment type="subcellular location">
    <subcellularLocation>
        <location evidence="8">Cytoplasm</location>
    </subcellularLocation>
</comment>
<evidence type="ECO:0000256" key="5">
    <source>
        <dbReference type="ARBA" id="ARBA00022723"/>
    </source>
</evidence>
<comment type="similarity">
    <text evidence="1 8">Belongs to the polyribonucleotide nucleotidyltransferase family.</text>
</comment>
<dbReference type="Pfam" id="PF00013">
    <property type="entry name" value="KH_1"/>
    <property type="match status" value="1"/>
</dbReference>
<dbReference type="CDD" id="cd04472">
    <property type="entry name" value="S1_PNPase"/>
    <property type="match status" value="1"/>
</dbReference>
<protein>
    <recommendedName>
        <fullName evidence="8">Polyribonucleotide nucleotidyltransferase</fullName>
        <ecNumber evidence="8">2.7.7.8</ecNumber>
    </recommendedName>
    <alternativeName>
        <fullName evidence="8">Polynucleotide phosphorylase</fullName>
        <shortName evidence="8">PNPase</shortName>
    </alternativeName>
</protein>
<keyword evidence="3 8" id="KW-0808">Transferase</keyword>
<dbReference type="Gene3D" id="3.30.1370.10">
    <property type="entry name" value="K Homology domain, type 1"/>
    <property type="match status" value="1"/>
</dbReference>
<evidence type="ECO:0000256" key="4">
    <source>
        <dbReference type="ARBA" id="ARBA00022695"/>
    </source>
</evidence>
<feature type="binding site" evidence="8">
    <location>
        <position position="524"/>
    </location>
    <ligand>
        <name>Mg(2+)</name>
        <dbReference type="ChEBI" id="CHEBI:18420"/>
    </ligand>
</feature>
<dbReference type="InterPro" id="IPR027408">
    <property type="entry name" value="PNPase/RNase_PH_dom_sf"/>
</dbReference>
<dbReference type="PROSITE" id="PS50126">
    <property type="entry name" value="S1"/>
    <property type="match status" value="1"/>
</dbReference>
<dbReference type="PROSITE" id="PS50084">
    <property type="entry name" value="KH_TYPE_1"/>
    <property type="match status" value="1"/>
</dbReference>
<dbReference type="SUPFAM" id="SSF50249">
    <property type="entry name" value="Nucleic acid-binding proteins"/>
    <property type="match status" value="1"/>
</dbReference>
<dbReference type="Pfam" id="PF01138">
    <property type="entry name" value="RNase_PH"/>
    <property type="match status" value="2"/>
</dbReference>
<evidence type="ECO:0000256" key="2">
    <source>
        <dbReference type="ARBA" id="ARBA00022490"/>
    </source>
</evidence>
<evidence type="ECO:0000259" key="9">
    <source>
        <dbReference type="PROSITE" id="PS50126"/>
    </source>
</evidence>
<dbReference type="SMART" id="SM00316">
    <property type="entry name" value="S1"/>
    <property type="match status" value="1"/>
</dbReference>
<comment type="catalytic activity">
    <reaction evidence="8">
        <text>RNA(n+1) + phosphate = RNA(n) + a ribonucleoside 5'-diphosphate</text>
        <dbReference type="Rhea" id="RHEA:22096"/>
        <dbReference type="Rhea" id="RHEA-COMP:14527"/>
        <dbReference type="Rhea" id="RHEA-COMP:17342"/>
        <dbReference type="ChEBI" id="CHEBI:43474"/>
        <dbReference type="ChEBI" id="CHEBI:57930"/>
        <dbReference type="ChEBI" id="CHEBI:140395"/>
        <dbReference type="EC" id="2.7.7.8"/>
    </reaction>
</comment>
<evidence type="ECO:0000256" key="3">
    <source>
        <dbReference type="ARBA" id="ARBA00022679"/>
    </source>
</evidence>
<dbReference type="InterPro" id="IPR003029">
    <property type="entry name" value="S1_domain"/>
</dbReference>
<dbReference type="Pfam" id="PF00575">
    <property type="entry name" value="S1"/>
    <property type="match status" value="1"/>
</dbReference>
<dbReference type="SUPFAM" id="SSF54211">
    <property type="entry name" value="Ribosomal protein S5 domain 2-like"/>
    <property type="match status" value="2"/>
</dbReference>
<dbReference type="InterPro" id="IPR015848">
    <property type="entry name" value="PNPase_PH_RNA-bd_bac/org-type"/>
</dbReference>
<dbReference type="InterPro" id="IPR020568">
    <property type="entry name" value="Ribosomal_Su5_D2-typ_SF"/>
</dbReference>
<dbReference type="NCBIfam" id="NF008805">
    <property type="entry name" value="PRK11824.1"/>
    <property type="match status" value="1"/>
</dbReference>
<dbReference type="Pfam" id="PF03726">
    <property type="entry name" value="PNPase"/>
    <property type="match status" value="1"/>
</dbReference>
<dbReference type="InterPro" id="IPR015847">
    <property type="entry name" value="ExoRNase_PH_dom2"/>
</dbReference>
<organism evidence="10 11">
    <name type="scientific">Nocardioides dubius</name>
    <dbReference type="NCBI Taxonomy" id="317019"/>
    <lineage>
        <taxon>Bacteria</taxon>
        <taxon>Bacillati</taxon>
        <taxon>Actinomycetota</taxon>
        <taxon>Actinomycetes</taxon>
        <taxon>Propionibacteriales</taxon>
        <taxon>Nocardioidaceae</taxon>
        <taxon>Nocardioides</taxon>
    </lineage>
</organism>
<dbReference type="RefSeq" id="WP_415629938.1">
    <property type="nucleotide sequence ID" value="NZ_CBCRZO010000006.1"/>
</dbReference>
<dbReference type="EMBL" id="BAAALG010000003">
    <property type="protein sequence ID" value="GAA1095332.1"/>
    <property type="molecule type" value="Genomic_DNA"/>
</dbReference>
<dbReference type="InterPro" id="IPR036456">
    <property type="entry name" value="PNPase_PH_RNA-bd_sf"/>
</dbReference>